<organism evidence="3">
    <name type="scientific">termite gut metagenome</name>
    <dbReference type="NCBI Taxonomy" id="433724"/>
    <lineage>
        <taxon>unclassified sequences</taxon>
        <taxon>metagenomes</taxon>
        <taxon>organismal metagenomes</taxon>
    </lineage>
</organism>
<protein>
    <recommendedName>
        <fullName evidence="2">KilA-N DNA-binding domain-containing protein</fullName>
    </recommendedName>
</protein>
<keyword evidence="1" id="KW-0175">Coiled coil</keyword>
<reference evidence="3" key="1">
    <citation type="submission" date="2019-03" db="EMBL/GenBank/DDBJ databases">
        <title>Single cell metagenomics reveals metabolic interactions within the superorganism composed of flagellate Streblomastix strix and complex community of Bacteroidetes bacteria on its surface.</title>
        <authorList>
            <person name="Treitli S.C."/>
            <person name="Kolisko M."/>
            <person name="Husnik F."/>
            <person name="Keeling P."/>
            <person name="Hampl V."/>
        </authorList>
    </citation>
    <scope>NUCLEOTIDE SEQUENCE</scope>
    <source>
        <strain evidence="3">STM</strain>
    </source>
</reference>
<dbReference type="Pfam" id="PF10543">
    <property type="entry name" value="ORF6N"/>
    <property type="match status" value="1"/>
</dbReference>
<comment type="caution">
    <text evidence="3">The sequence shown here is derived from an EMBL/GenBank/DDBJ whole genome shotgun (WGS) entry which is preliminary data.</text>
</comment>
<evidence type="ECO:0000256" key="1">
    <source>
        <dbReference type="SAM" id="Coils"/>
    </source>
</evidence>
<accession>A0A5J4SAZ7</accession>
<dbReference type="EMBL" id="SNRY01000299">
    <property type="protein sequence ID" value="KAA6342922.1"/>
    <property type="molecule type" value="Genomic_DNA"/>
</dbReference>
<dbReference type="InterPro" id="IPR018873">
    <property type="entry name" value="KilA-N_DNA-bd_domain"/>
</dbReference>
<evidence type="ECO:0000313" key="3">
    <source>
        <dbReference type="EMBL" id="KAA6342922.1"/>
    </source>
</evidence>
<name>A0A5J4SAZ7_9ZZZZ</name>
<proteinExistence type="predicted"/>
<sequence length="184" mass="20695">MDIIKLSDVEDKIIELRGLKVILDSDISELYGVETKRINEAVSNNPDKFPKGYILETTESEATLLRSKISTLNNLSRGEHTKYPPKAFTEKGLYMLATILKSKKATQTTLAIVEAFANIRELSRTMAELSNTTDEFKQKTLMQKGGEIISALLDEDIKTSGTETTIELNFAVLKLKHTIKREKE</sequence>
<feature type="coiled-coil region" evidence="1">
    <location>
        <begin position="112"/>
        <end position="139"/>
    </location>
</feature>
<gene>
    <name evidence="3" type="ORF">EZS27_009382</name>
</gene>
<evidence type="ECO:0000259" key="2">
    <source>
        <dbReference type="Pfam" id="PF10543"/>
    </source>
</evidence>
<dbReference type="AlphaFoldDB" id="A0A5J4SAZ7"/>
<feature type="domain" description="KilA-N DNA-binding" evidence="2">
    <location>
        <begin position="12"/>
        <end position="99"/>
    </location>
</feature>